<feature type="region of interest" description="Disordered" evidence="1">
    <location>
        <begin position="1"/>
        <end position="59"/>
    </location>
</feature>
<evidence type="ECO:0000256" key="1">
    <source>
        <dbReference type="SAM" id="MobiDB-lite"/>
    </source>
</evidence>
<evidence type="ECO:0000313" key="3">
    <source>
        <dbReference type="Proteomes" id="UP000194236"/>
    </source>
</evidence>
<feature type="compositionally biased region" description="Polar residues" evidence="1">
    <location>
        <begin position="1"/>
        <end position="14"/>
    </location>
</feature>
<accession>A0A1Y3BGH2</accession>
<protein>
    <submittedName>
        <fullName evidence="2">Uncharacterized protein</fullName>
    </submittedName>
</protein>
<comment type="caution">
    <text evidence="2">The sequence shown here is derived from an EMBL/GenBank/DDBJ whole genome shotgun (WGS) entry which is preliminary data.</text>
</comment>
<dbReference type="Proteomes" id="UP000194236">
    <property type="component" value="Unassembled WGS sequence"/>
</dbReference>
<feature type="compositionally biased region" description="Low complexity" evidence="1">
    <location>
        <begin position="15"/>
        <end position="33"/>
    </location>
</feature>
<evidence type="ECO:0000313" key="2">
    <source>
        <dbReference type="EMBL" id="OTF79962.1"/>
    </source>
</evidence>
<proteinExistence type="predicted"/>
<keyword evidence="3" id="KW-1185">Reference proteome</keyword>
<name>A0A1Y3BGH2_EURMA</name>
<reference evidence="2 3" key="1">
    <citation type="submission" date="2017-03" db="EMBL/GenBank/DDBJ databases">
        <title>Genome Survey of Euroglyphus maynei.</title>
        <authorList>
            <person name="Arlian L.G."/>
            <person name="Morgan M.S."/>
            <person name="Rider S.D."/>
        </authorList>
    </citation>
    <scope>NUCLEOTIDE SEQUENCE [LARGE SCALE GENOMIC DNA]</scope>
    <source>
        <strain evidence="2">Arlian Lab</strain>
        <tissue evidence="2">Whole body</tissue>
    </source>
</reference>
<dbReference type="EMBL" id="MUJZ01020567">
    <property type="protein sequence ID" value="OTF79962.1"/>
    <property type="molecule type" value="Genomic_DNA"/>
</dbReference>
<organism evidence="2 3">
    <name type="scientific">Euroglyphus maynei</name>
    <name type="common">Mayne's house dust mite</name>
    <dbReference type="NCBI Taxonomy" id="6958"/>
    <lineage>
        <taxon>Eukaryota</taxon>
        <taxon>Metazoa</taxon>
        <taxon>Ecdysozoa</taxon>
        <taxon>Arthropoda</taxon>
        <taxon>Chelicerata</taxon>
        <taxon>Arachnida</taxon>
        <taxon>Acari</taxon>
        <taxon>Acariformes</taxon>
        <taxon>Sarcoptiformes</taxon>
        <taxon>Astigmata</taxon>
        <taxon>Psoroptidia</taxon>
        <taxon>Analgoidea</taxon>
        <taxon>Pyroglyphidae</taxon>
        <taxon>Pyroglyphinae</taxon>
        <taxon>Euroglyphus</taxon>
    </lineage>
</organism>
<dbReference type="AlphaFoldDB" id="A0A1Y3BGH2"/>
<gene>
    <name evidence="2" type="ORF">BLA29_008120</name>
</gene>
<sequence length="59" mass="6750">MRNETTFDPSSSITNNDNQLNRRINQQQQSSSREQGGYQPFDLSTNHDVQIVDPKVSLI</sequence>